<keyword evidence="5" id="KW-1185">Reference proteome</keyword>
<dbReference type="OrthoDB" id="7537227at2759"/>
<dbReference type="InterPro" id="IPR000225">
    <property type="entry name" value="Armadillo"/>
</dbReference>
<name>A0A8B6DUQ6_MYTGA</name>
<dbReference type="EMBL" id="UYJE01004044">
    <property type="protein sequence ID" value="VDI24484.1"/>
    <property type="molecule type" value="Genomic_DNA"/>
</dbReference>
<feature type="domain" description="LRRK2 ARM repeat" evidence="3">
    <location>
        <begin position="540"/>
        <end position="693"/>
    </location>
</feature>
<evidence type="ECO:0000313" key="5">
    <source>
        <dbReference type="Proteomes" id="UP000596742"/>
    </source>
</evidence>
<evidence type="ECO:0000256" key="2">
    <source>
        <dbReference type="SAM" id="MobiDB-lite"/>
    </source>
</evidence>
<feature type="region of interest" description="Disordered" evidence="2">
    <location>
        <begin position="60"/>
        <end position="111"/>
    </location>
</feature>
<proteinExistence type="predicted"/>
<accession>A0A8B6DUQ6</accession>
<organism evidence="4 5">
    <name type="scientific">Mytilus galloprovincialis</name>
    <name type="common">Mediterranean mussel</name>
    <dbReference type="NCBI Taxonomy" id="29158"/>
    <lineage>
        <taxon>Eukaryota</taxon>
        <taxon>Metazoa</taxon>
        <taxon>Spiralia</taxon>
        <taxon>Lophotrochozoa</taxon>
        <taxon>Mollusca</taxon>
        <taxon>Bivalvia</taxon>
        <taxon>Autobranchia</taxon>
        <taxon>Pteriomorphia</taxon>
        <taxon>Mytilida</taxon>
        <taxon>Mytiloidea</taxon>
        <taxon>Mytilidae</taxon>
        <taxon>Mytilinae</taxon>
        <taxon>Mytilus</taxon>
    </lineage>
</organism>
<dbReference type="Proteomes" id="UP000596742">
    <property type="component" value="Unassembled WGS sequence"/>
</dbReference>
<dbReference type="InterPro" id="IPR056597">
    <property type="entry name" value="ARM_LRRK2"/>
</dbReference>
<dbReference type="PANTHER" id="PTHR22895">
    <property type="entry name" value="ARMADILLO REPEAT-CONTAINING PROTEIN 6"/>
    <property type="match status" value="1"/>
</dbReference>
<keyword evidence="1" id="KW-0677">Repeat</keyword>
<protein>
    <recommendedName>
        <fullName evidence="3">LRRK2 ARM repeat domain-containing protein</fullName>
    </recommendedName>
</protein>
<evidence type="ECO:0000256" key="1">
    <source>
        <dbReference type="ARBA" id="ARBA00022737"/>
    </source>
</evidence>
<comment type="caution">
    <text evidence="4">The sequence shown here is derived from an EMBL/GenBank/DDBJ whole genome shotgun (WGS) entry which is preliminary data.</text>
</comment>
<reference evidence="4" key="1">
    <citation type="submission" date="2018-11" db="EMBL/GenBank/DDBJ databases">
        <authorList>
            <person name="Alioto T."/>
            <person name="Alioto T."/>
        </authorList>
    </citation>
    <scope>NUCLEOTIDE SEQUENCE</scope>
</reference>
<dbReference type="AlphaFoldDB" id="A0A8B6DUQ6"/>
<feature type="compositionally biased region" description="Basic and acidic residues" evidence="2">
    <location>
        <begin position="81"/>
        <end position="90"/>
    </location>
</feature>
<dbReference type="Gene3D" id="1.25.10.10">
    <property type="entry name" value="Leucine-rich Repeat Variant"/>
    <property type="match status" value="3"/>
</dbReference>
<dbReference type="InterPro" id="IPR016024">
    <property type="entry name" value="ARM-type_fold"/>
</dbReference>
<dbReference type="Pfam" id="PF23744">
    <property type="entry name" value="ARM_LRRK2"/>
    <property type="match status" value="1"/>
</dbReference>
<dbReference type="SUPFAM" id="SSF48371">
    <property type="entry name" value="ARM repeat"/>
    <property type="match status" value="3"/>
</dbReference>
<dbReference type="SMART" id="SM00185">
    <property type="entry name" value="ARM"/>
    <property type="match status" value="8"/>
</dbReference>
<dbReference type="PANTHER" id="PTHR22895:SF0">
    <property type="entry name" value="ARMADILLO REPEAT-CONTAINING PROTEIN 6"/>
    <property type="match status" value="1"/>
</dbReference>
<dbReference type="InterPro" id="IPR011989">
    <property type="entry name" value="ARM-like"/>
</dbReference>
<gene>
    <name evidence="4" type="ORF">MGAL_10B004830</name>
</gene>
<evidence type="ECO:0000259" key="3">
    <source>
        <dbReference type="Pfam" id="PF23744"/>
    </source>
</evidence>
<evidence type="ECO:0000313" key="4">
    <source>
        <dbReference type="EMBL" id="VDI24484.1"/>
    </source>
</evidence>
<sequence length="1159" mass="129786">MTSKKQAKILTKTNFWTADHVVKGKPFGKVRKVKKQVLMDQYLDNLECKPSKQAAKAITKGTDGIQPNGHLKVQNKTGENLSHDNDDSKNQSKQRNRSMHNGLSVLKSEKITNENNNEEFITIYDAKKQQQNASTSSAIIDDTVNEIHGSIKNRKVRRDSNVNPIRKTSAFIMEDTVNGMHGSIRETECRKDSKGNPIRKTSALLTEDTGRPGRRDSVVAMSTRRYSLSPSVSKSKVRKTSFVAPPTATRRKSLQVNGIIKNKLSKRTNTTQLPEAAVRRETKQITLDVLIQHCDERSLLTVDVETITSSLSALYPSFDIEINGAEGMCLYSKNNSKHKKGNNKSTMAPRDELHSTIFNEKLSIKDVIKEIKQKSNNSKCQTDFCRRMAAFANDDSLHVLLAKQEGISCIIKAMKQFTDSKDLIKSACQTLLKMTSYSDANCVHVHKEDGISFLIELVQIKIDDAELLQTILDILGYLVMTDNTDIIDSMIEKSCHTIILTTMSRHGDYSDIVKQCCFILSNLVNSVDIARSLMFIGGVHVIIGAMQKFEENNEVLENGCRALGSFAVHDEICTDVVNAGALKITLHTLERSREDERLLECATWALACLTKYEESCKDVCSSCGMEKLIQGMKNYPTIEIIQEYGCWTICNIIAHDKPFDVNISHEIVQVLLDATSMFLDNIDLQEQLLFAISETITVAETILHRFVSSKGISLIVKTMIQYPDHCPIQEHGCRIIGNVAVYEQHRLHIETEGGSKVIVSAMLTLETSEELQEIGCLALTNITANVYKNKVTAVKSGCVSAVLKAMTTESDCGTNILPALQTICNVIEIDDACYNFLEEDGIKIIRTVLCTKSVSREFTDILLFASNILTRISAILGIDEGYIGQAEEVLLKIINMTDHNSEAVLSLSRFYENMLQTENRYNSFREKNIILTIYKWINEFVDDSNIQISCCKVLAAVALYDKDLSTDVFNVMKKCMTALIDNSDIQLICCGAIVYISDNNEACRDSLVQNSAVKLALNAIKTHTTVEKLVDVCLMALDTLLVKIPEHVEYGVKEHMLLQIMEVIRLYPDNTEIQIHGCSIVSKLQKEHKEIFCNGEAQDTCAHLVRLLRRRRSNGELQAAAVEALKCLLPGEPEYVQNTKEQLTFLTNCWFSDYNAVSS</sequence>